<reference evidence="4 5" key="1">
    <citation type="submission" date="2015-05" db="EMBL/GenBank/DDBJ databases">
        <title>Photobacterium galathea sp. nov.</title>
        <authorList>
            <person name="Machado H."/>
            <person name="Gram L."/>
        </authorList>
    </citation>
    <scope>NUCLEOTIDE SEQUENCE [LARGE SCALE GENOMIC DNA]</scope>
    <source>
        <strain evidence="4 5">CGMCC 1.12159</strain>
    </source>
</reference>
<comment type="caution">
    <text evidence="4">The sequence shown here is derived from an EMBL/GenBank/DDBJ whole genome shotgun (WGS) entry which is preliminary data.</text>
</comment>
<dbReference type="PANTHER" id="PTHR34606">
    <property type="entry name" value="BON DOMAIN-CONTAINING PROTEIN"/>
    <property type="match status" value="1"/>
</dbReference>
<dbReference type="Pfam" id="PF04972">
    <property type="entry name" value="BON"/>
    <property type="match status" value="2"/>
</dbReference>
<dbReference type="AlphaFoldDB" id="A0A0J1H351"/>
<feature type="domain" description="BON" evidence="3">
    <location>
        <begin position="34"/>
        <end position="102"/>
    </location>
</feature>
<dbReference type="STRING" id="1195763.ABT56_09170"/>
<organism evidence="4 5">
    <name type="scientific">Photobacterium aquae</name>
    <dbReference type="NCBI Taxonomy" id="1195763"/>
    <lineage>
        <taxon>Bacteria</taxon>
        <taxon>Pseudomonadati</taxon>
        <taxon>Pseudomonadota</taxon>
        <taxon>Gammaproteobacteria</taxon>
        <taxon>Vibrionales</taxon>
        <taxon>Vibrionaceae</taxon>
        <taxon>Photobacterium</taxon>
    </lineage>
</organism>
<dbReference type="PANTHER" id="PTHR34606:SF4">
    <property type="entry name" value="OUTER MEMBRANE LIPOPROTEIN DOLP"/>
    <property type="match status" value="1"/>
</dbReference>
<feature type="chain" id="PRO_5005252281" evidence="2">
    <location>
        <begin position="22"/>
        <end position="177"/>
    </location>
</feature>
<sequence>MRKLFLPLLLAVSLLSGCSMLNPDDPRTAGQQWQDQNIEMEIAGLITKPPFRHQARVNAISISGRVLLIGQAVDAQTSRQLERQVRDLAHVTQVYNQLQIRPLPELGEVSQDSWLTTKVKAQLVASKQLRDVSIIVATEGQHVYLLGFVTPAQANIAADIARNVAGVKQVIKAFEYP</sequence>
<evidence type="ECO:0000259" key="3">
    <source>
        <dbReference type="PROSITE" id="PS50914"/>
    </source>
</evidence>
<name>A0A0J1H351_9GAMM</name>
<dbReference type="InterPro" id="IPR007055">
    <property type="entry name" value="BON_dom"/>
</dbReference>
<dbReference type="PROSITE" id="PS51257">
    <property type="entry name" value="PROKAR_LIPOPROTEIN"/>
    <property type="match status" value="1"/>
</dbReference>
<evidence type="ECO:0000256" key="2">
    <source>
        <dbReference type="SAM" id="SignalP"/>
    </source>
</evidence>
<evidence type="ECO:0000256" key="1">
    <source>
        <dbReference type="ARBA" id="ARBA00022729"/>
    </source>
</evidence>
<gene>
    <name evidence="4" type="ORF">ABT56_09170</name>
</gene>
<dbReference type="Proteomes" id="UP000036097">
    <property type="component" value="Unassembled WGS sequence"/>
</dbReference>
<protein>
    <submittedName>
        <fullName evidence="4">Hemolysin</fullName>
    </submittedName>
</protein>
<feature type="signal peptide" evidence="2">
    <location>
        <begin position="1"/>
        <end position="21"/>
    </location>
</feature>
<dbReference type="PROSITE" id="PS50914">
    <property type="entry name" value="BON"/>
    <property type="match status" value="2"/>
</dbReference>
<proteinExistence type="predicted"/>
<evidence type="ECO:0000313" key="5">
    <source>
        <dbReference type="Proteomes" id="UP000036097"/>
    </source>
</evidence>
<evidence type="ECO:0000313" key="4">
    <source>
        <dbReference type="EMBL" id="KLV06206.1"/>
    </source>
</evidence>
<feature type="domain" description="BON" evidence="3">
    <location>
        <begin position="111"/>
        <end position="177"/>
    </location>
</feature>
<dbReference type="PATRIC" id="fig|1195763.3.peg.1947"/>
<accession>A0A0J1H351</accession>
<dbReference type="EMBL" id="LDOT01000011">
    <property type="protein sequence ID" value="KLV06206.1"/>
    <property type="molecule type" value="Genomic_DNA"/>
</dbReference>
<keyword evidence="5" id="KW-1185">Reference proteome</keyword>
<dbReference type="InterPro" id="IPR014004">
    <property type="entry name" value="Transpt-assoc_nodulatn_dom_bac"/>
</dbReference>
<dbReference type="SMART" id="SM00749">
    <property type="entry name" value="BON"/>
    <property type="match status" value="1"/>
</dbReference>
<keyword evidence="1 2" id="KW-0732">Signal</keyword>
<dbReference type="InterPro" id="IPR051686">
    <property type="entry name" value="Lipoprotein_DolP"/>
</dbReference>
<dbReference type="RefSeq" id="WP_047878580.1">
    <property type="nucleotide sequence ID" value="NZ_LDOT01000011.1"/>
</dbReference>